<evidence type="ECO:0000313" key="2">
    <source>
        <dbReference type="EMBL" id="EOM78079.1"/>
    </source>
</evidence>
<reference evidence="2 3" key="1">
    <citation type="journal article" date="2013" name="Genome Announc.">
        <title>Draft Genome Sequence of Rhodococcus rhodnii Strain LMG5362, a Symbiont of Rhodnius prolixus (Hemiptera, Reduviidae, Triatominae), the Principle Vector of Trypanosoma cruzi.</title>
        <authorList>
            <person name="Pachebat J.A."/>
            <person name="van Keulen G."/>
            <person name="Whitten M.M."/>
            <person name="Girdwood S."/>
            <person name="Del Sol R."/>
            <person name="Dyson P.J."/>
            <person name="Facey P.D."/>
        </authorList>
    </citation>
    <scope>NUCLEOTIDE SEQUENCE [LARGE SCALE GENOMIC DNA]</scope>
    <source>
        <strain evidence="2 3">LMG 5362</strain>
    </source>
</reference>
<dbReference type="Gene3D" id="1.20.1260.20">
    <property type="entry name" value="PPE superfamily"/>
    <property type="match status" value="1"/>
</dbReference>
<accession>R7WVA1</accession>
<feature type="compositionally biased region" description="Low complexity" evidence="1">
    <location>
        <begin position="249"/>
        <end position="264"/>
    </location>
</feature>
<comment type="caution">
    <text evidence="2">The sequence shown here is derived from an EMBL/GenBank/DDBJ whole genome shotgun (WGS) entry which is preliminary data.</text>
</comment>
<keyword evidence="3" id="KW-1185">Reference proteome</keyword>
<dbReference type="InterPro" id="IPR038332">
    <property type="entry name" value="PPE_sf"/>
</dbReference>
<evidence type="ECO:0008006" key="4">
    <source>
        <dbReference type="Google" id="ProtNLM"/>
    </source>
</evidence>
<organism evidence="2 3">
    <name type="scientific">Rhodococcus rhodnii LMG 5362</name>
    <dbReference type="NCBI Taxonomy" id="1273125"/>
    <lineage>
        <taxon>Bacteria</taxon>
        <taxon>Bacillati</taxon>
        <taxon>Actinomycetota</taxon>
        <taxon>Actinomycetes</taxon>
        <taxon>Mycobacteriales</taxon>
        <taxon>Nocardiaceae</taxon>
        <taxon>Rhodococcus</taxon>
    </lineage>
</organism>
<feature type="compositionally biased region" description="Gly residues" evidence="1">
    <location>
        <begin position="180"/>
        <end position="208"/>
    </location>
</feature>
<sequence>MSAEERYVSDLVSFGEQFDHQQLFDAVQSMDVAAVSALSERWAKLGAEAAASIEDLAQRAIRRIGEGWQGSAADAALANIESYRQSAPALQESVSSVAAPLEVVASAVTRLRAEMPEVQPLGWYDKITPWQSNMDREHYRRRDIAFDLMRRHYPPAVRTVDESIPVFDELRSTVHHPEAGGPGGGLPGSGSGGGFGGGGSGGGGGGGMAAVPPGSFGPADAAALDGASAADAMATTSGGENGGSGLPGVGDAPAATTAASAGSSLGVGSGAGADGLRSSVGGGGGLGGGAGLGGLGGGGHAGGAVGGGLVGAGPTPAGPGAGAAGAAGGARPGVAGAGARGAMMGGGMMGGAGAGRGGGSDDAEHKTPGYLVTVQNGNELIGGMPPVSPPVIGS</sequence>
<proteinExistence type="predicted"/>
<protein>
    <recommendedName>
        <fullName evidence="4">PPE family domain-containing protein</fullName>
    </recommendedName>
</protein>
<evidence type="ECO:0000313" key="3">
    <source>
        <dbReference type="Proteomes" id="UP000013525"/>
    </source>
</evidence>
<dbReference type="SUPFAM" id="SSF140459">
    <property type="entry name" value="PE/PPE dimer-like"/>
    <property type="match status" value="1"/>
</dbReference>
<gene>
    <name evidence="2" type="ORF">Rrhod_0552</name>
</gene>
<feature type="compositionally biased region" description="Gly residues" evidence="1">
    <location>
        <begin position="239"/>
        <end position="248"/>
    </location>
</feature>
<evidence type="ECO:0000256" key="1">
    <source>
        <dbReference type="SAM" id="MobiDB-lite"/>
    </source>
</evidence>
<dbReference type="EMBL" id="APMY01000017">
    <property type="protein sequence ID" value="EOM78079.1"/>
    <property type="molecule type" value="Genomic_DNA"/>
</dbReference>
<name>R7WVA1_9NOCA</name>
<dbReference type="Proteomes" id="UP000013525">
    <property type="component" value="Unassembled WGS sequence"/>
</dbReference>
<dbReference type="RefSeq" id="WP_010836625.1">
    <property type="nucleotide sequence ID" value="NZ_APMY01000017.1"/>
</dbReference>
<dbReference type="PATRIC" id="fig|1273125.3.peg.537"/>
<feature type="region of interest" description="Disordered" evidence="1">
    <location>
        <begin position="174"/>
        <end position="212"/>
    </location>
</feature>
<dbReference type="AlphaFoldDB" id="R7WVA1"/>
<feature type="region of interest" description="Disordered" evidence="1">
    <location>
        <begin position="233"/>
        <end position="264"/>
    </location>
</feature>
<dbReference type="eggNOG" id="COG5651">
    <property type="taxonomic scope" value="Bacteria"/>
</dbReference>